<feature type="domain" description="TonB-dependent receptor plug" evidence="14">
    <location>
        <begin position="64"/>
        <end position="176"/>
    </location>
</feature>
<dbReference type="RefSeq" id="WP_315727485.1">
    <property type="nucleotide sequence ID" value="NZ_JAVUPU010000008.1"/>
</dbReference>
<keyword evidence="8 9" id="KW-0998">Cell outer membrane</keyword>
<organism evidence="15 16">
    <name type="scientific">Sphingosinicella rhizophila</name>
    <dbReference type="NCBI Taxonomy" id="3050082"/>
    <lineage>
        <taxon>Bacteria</taxon>
        <taxon>Pseudomonadati</taxon>
        <taxon>Pseudomonadota</taxon>
        <taxon>Alphaproteobacteria</taxon>
        <taxon>Sphingomonadales</taxon>
        <taxon>Sphingosinicellaceae</taxon>
        <taxon>Sphingosinicella</taxon>
    </lineage>
</organism>
<dbReference type="InterPro" id="IPR010916">
    <property type="entry name" value="TonB_box_CS"/>
</dbReference>
<dbReference type="EMBL" id="JAVUPU010000008">
    <property type="protein sequence ID" value="MDT9600373.1"/>
    <property type="molecule type" value="Genomic_DNA"/>
</dbReference>
<evidence type="ECO:0000256" key="1">
    <source>
        <dbReference type="ARBA" id="ARBA00004571"/>
    </source>
</evidence>
<dbReference type="CDD" id="cd01347">
    <property type="entry name" value="ligand_gated_channel"/>
    <property type="match status" value="1"/>
</dbReference>
<evidence type="ECO:0000256" key="7">
    <source>
        <dbReference type="ARBA" id="ARBA00023136"/>
    </source>
</evidence>
<evidence type="ECO:0000256" key="5">
    <source>
        <dbReference type="ARBA" id="ARBA00022729"/>
    </source>
</evidence>
<feature type="domain" description="TonB-dependent receptor-like beta-barrel" evidence="13">
    <location>
        <begin position="387"/>
        <end position="891"/>
    </location>
</feature>
<sequence>MTFKSKFRGLAGVALWAMATPLVAQATQPDETAVPAETAEAAAEAAQEGETITVTGTRIRGNFEAPTPVQAIGEAMIEQRGTTNIANVINELPAFTGSVTPSSTTLSSRLNGVNVLDLRGLGPNRNLILVNGRRGTPFSEEGYVDLNSIPSLAIDRVEVVTGGASAAYGSDAVSGVVNLIFDDRLEGLKLNAQFGISDEGDNENYRLSGAWGTKFGDGRGHFLIAGDYDKNKGIPRGTDREWQRLSPGVVAGTGGNAFQFLNNSKLFVGSPNGVTLPGGPAGNLEFFPDGTARPRELGENIGATNLMTGGSGSQMANRTAIVIPTERFNVLAAAHYDISDGVTIFGEASYAQSKSRGGLVDAFRFGIPIAPDNAYLPASVAALNTPIALFRTFEEVGTITSVSKNETIRFVGGLRGEFGNNWRWEVSGQYGQSDFSNDQENNLLKSNLSKAADAVRVGGNVVCRVNANASTTDDDPSCVPINLFGKGAPSQAALDYVFDTSVSDTRLKQTVFAAEIGGELFQGWAGPILGTVGAEYRKETLNRTVDASSAAQDFIIVNAQPLSGGFEATEAFAEIAIPILDGAQKLDFNGAARYTHYSSVGNVITWKAGLTFEPVDFLRFRGTISRDIRAPSISELFTYTLLFGSVTNPEDCVAPAKPTCGQTNLTQTPTVGNLGLNEEKATTKTIGAVLTLGGFKASVDYFDIKLNGAIGTLGAQQIVNDCFAGATELCSFISKDANGVITEVRQSFFNLDTYRLKGFDFEARYTTRLGNGTLGLGAVATYLMDKKIASPGGAVVDYAGEVGGVSGFGMPDFKATISANYDVGRFGFYAQARYIGSGVYDIAGPYSAPGGLSEEQNNVGSYIYVDLSARYNIGDLLGGGDTEIYAGVDNLFDRDPPIIPTDFISNVGTNASIYDVIGRKFFVGVRAKF</sequence>
<evidence type="ECO:0000256" key="9">
    <source>
        <dbReference type="PROSITE-ProRule" id="PRU01360"/>
    </source>
</evidence>
<evidence type="ECO:0000256" key="2">
    <source>
        <dbReference type="ARBA" id="ARBA00022448"/>
    </source>
</evidence>
<dbReference type="InterPro" id="IPR036942">
    <property type="entry name" value="Beta-barrel_TonB_sf"/>
</dbReference>
<evidence type="ECO:0000256" key="4">
    <source>
        <dbReference type="ARBA" id="ARBA00022692"/>
    </source>
</evidence>
<evidence type="ECO:0000259" key="14">
    <source>
        <dbReference type="Pfam" id="PF07715"/>
    </source>
</evidence>
<keyword evidence="4 9" id="KW-0812">Transmembrane</keyword>
<evidence type="ECO:0000313" key="16">
    <source>
        <dbReference type="Proteomes" id="UP001259572"/>
    </source>
</evidence>
<protein>
    <submittedName>
        <fullName evidence="15">TonB-dependent receptor</fullName>
    </submittedName>
</protein>
<comment type="similarity">
    <text evidence="9 11">Belongs to the TonB-dependent receptor family.</text>
</comment>
<dbReference type="Pfam" id="PF00593">
    <property type="entry name" value="TonB_dep_Rec_b-barrel"/>
    <property type="match status" value="1"/>
</dbReference>
<dbReference type="InterPro" id="IPR037066">
    <property type="entry name" value="Plug_dom_sf"/>
</dbReference>
<keyword evidence="6 10" id="KW-0798">TonB box</keyword>
<keyword evidence="16" id="KW-1185">Reference proteome</keyword>
<dbReference type="Proteomes" id="UP001259572">
    <property type="component" value="Unassembled WGS sequence"/>
</dbReference>
<evidence type="ECO:0000256" key="3">
    <source>
        <dbReference type="ARBA" id="ARBA00022452"/>
    </source>
</evidence>
<dbReference type="Gene3D" id="2.40.170.20">
    <property type="entry name" value="TonB-dependent receptor, beta-barrel domain"/>
    <property type="match status" value="1"/>
</dbReference>
<dbReference type="Pfam" id="PF07715">
    <property type="entry name" value="Plug"/>
    <property type="match status" value="1"/>
</dbReference>
<comment type="subcellular location">
    <subcellularLocation>
        <location evidence="1 9">Cell outer membrane</location>
        <topology evidence="1 9">Multi-pass membrane protein</topology>
    </subcellularLocation>
</comment>
<evidence type="ECO:0000256" key="12">
    <source>
        <dbReference type="SAM" id="SignalP"/>
    </source>
</evidence>
<proteinExistence type="inferred from homology"/>
<evidence type="ECO:0000256" key="8">
    <source>
        <dbReference type="ARBA" id="ARBA00023237"/>
    </source>
</evidence>
<gene>
    <name evidence="15" type="ORF">RQX22_15550</name>
</gene>
<evidence type="ECO:0000259" key="13">
    <source>
        <dbReference type="Pfam" id="PF00593"/>
    </source>
</evidence>
<dbReference type="PROSITE" id="PS52016">
    <property type="entry name" value="TONB_DEPENDENT_REC_3"/>
    <property type="match status" value="1"/>
</dbReference>
<accession>A0ABU3QBI7</accession>
<dbReference type="PROSITE" id="PS00430">
    <property type="entry name" value="TONB_DEPENDENT_REC_1"/>
    <property type="match status" value="1"/>
</dbReference>
<dbReference type="InterPro" id="IPR039426">
    <property type="entry name" value="TonB-dep_rcpt-like"/>
</dbReference>
<reference evidence="15 16" key="1">
    <citation type="submission" date="2023-05" db="EMBL/GenBank/DDBJ databases">
        <authorList>
            <person name="Guo Y."/>
        </authorList>
    </citation>
    <scope>NUCLEOTIDE SEQUENCE [LARGE SCALE GENOMIC DNA]</scope>
    <source>
        <strain evidence="15 16">GR2756</strain>
    </source>
</reference>
<dbReference type="SUPFAM" id="SSF56935">
    <property type="entry name" value="Porins"/>
    <property type="match status" value="1"/>
</dbReference>
<dbReference type="InterPro" id="IPR000531">
    <property type="entry name" value="Beta-barrel_TonB"/>
</dbReference>
<evidence type="ECO:0000313" key="15">
    <source>
        <dbReference type="EMBL" id="MDT9600373.1"/>
    </source>
</evidence>
<keyword evidence="15" id="KW-0675">Receptor</keyword>
<keyword evidence="7 9" id="KW-0472">Membrane</keyword>
<evidence type="ECO:0000256" key="6">
    <source>
        <dbReference type="ARBA" id="ARBA00023077"/>
    </source>
</evidence>
<dbReference type="PANTHER" id="PTHR47234">
    <property type="match status" value="1"/>
</dbReference>
<dbReference type="Gene3D" id="2.170.130.10">
    <property type="entry name" value="TonB-dependent receptor, plug domain"/>
    <property type="match status" value="1"/>
</dbReference>
<dbReference type="InterPro" id="IPR012910">
    <property type="entry name" value="Plug_dom"/>
</dbReference>
<keyword evidence="2 9" id="KW-0813">Transport</keyword>
<dbReference type="PANTHER" id="PTHR47234:SF2">
    <property type="entry name" value="TONB-DEPENDENT RECEPTOR"/>
    <property type="match status" value="1"/>
</dbReference>
<keyword evidence="5 12" id="KW-0732">Signal</keyword>
<comment type="caution">
    <text evidence="15">The sequence shown here is derived from an EMBL/GenBank/DDBJ whole genome shotgun (WGS) entry which is preliminary data.</text>
</comment>
<evidence type="ECO:0000256" key="10">
    <source>
        <dbReference type="PROSITE-ProRule" id="PRU10143"/>
    </source>
</evidence>
<feature type="signal peptide" evidence="12">
    <location>
        <begin position="1"/>
        <end position="26"/>
    </location>
</feature>
<evidence type="ECO:0000256" key="11">
    <source>
        <dbReference type="RuleBase" id="RU003357"/>
    </source>
</evidence>
<keyword evidence="3 9" id="KW-1134">Transmembrane beta strand</keyword>
<feature type="short sequence motif" description="TonB box" evidence="10">
    <location>
        <begin position="51"/>
        <end position="57"/>
    </location>
</feature>
<feature type="chain" id="PRO_5045175078" evidence="12">
    <location>
        <begin position="27"/>
        <end position="929"/>
    </location>
</feature>
<name>A0ABU3QBI7_9SPHN</name>